<reference evidence="3 4" key="1">
    <citation type="submission" date="2019-01" db="EMBL/GenBank/DDBJ databases">
        <title>PMF-metabolizing Aryl O-demethylase.</title>
        <authorList>
            <person name="Kim M."/>
        </authorList>
    </citation>
    <scope>NUCLEOTIDE SEQUENCE [LARGE SCALE GENOMIC DNA]</scope>
    <source>
        <strain evidence="3 4">PMF1</strain>
    </source>
</reference>
<accession>A0A4P6M0L7</accession>
<dbReference type="KEGG" id="bpro:PMF13cell1_02500"/>
<keyword evidence="1" id="KW-0175">Coiled coil</keyword>
<evidence type="ECO:0000256" key="1">
    <source>
        <dbReference type="SAM" id="Coils"/>
    </source>
</evidence>
<dbReference type="RefSeq" id="WP_130180017.1">
    <property type="nucleotide sequence ID" value="NZ_CP035945.1"/>
</dbReference>
<protein>
    <submittedName>
        <fullName evidence="3">Uncharacterized protein</fullName>
    </submittedName>
</protein>
<dbReference type="EMBL" id="CP035945">
    <property type="protein sequence ID" value="QBE95483.1"/>
    <property type="molecule type" value="Genomic_DNA"/>
</dbReference>
<dbReference type="Proteomes" id="UP000289794">
    <property type="component" value="Chromosome"/>
</dbReference>
<organism evidence="3 4">
    <name type="scientific">Blautia producta</name>
    <dbReference type="NCBI Taxonomy" id="33035"/>
    <lineage>
        <taxon>Bacteria</taxon>
        <taxon>Bacillati</taxon>
        <taxon>Bacillota</taxon>
        <taxon>Clostridia</taxon>
        <taxon>Lachnospirales</taxon>
        <taxon>Lachnospiraceae</taxon>
        <taxon>Blautia</taxon>
    </lineage>
</organism>
<evidence type="ECO:0000313" key="2">
    <source>
        <dbReference type="EMBL" id="QBE95483.1"/>
    </source>
</evidence>
<evidence type="ECO:0000313" key="3">
    <source>
        <dbReference type="EMBL" id="QBE96953.1"/>
    </source>
</evidence>
<dbReference type="EMBL" id="CP035945">
    <property type="protein sequence ID" value="QBE96953.1"/>
    <property type="molecule type" value="Genomic_DNA"/>
</dbReference>
<sequence length="81" mass="10152">MAKNKKVIKEQKKLYQELQELYEEMRDFLSNVLDDQRRDSEELRYLKDFIHYQELEEEYLYFRHNAHEEEDSDLPFPHLTL</sequence>
<dbReference type="KEGG" id="bpro:PMF13cell1_01004"/>
<feature type="coiled-coil region" evidence="1">
    <location>
        <begin position="1"/>
        <end position="31"/>
    </location>
</feature>
<proteinExistence type="predicted"/>
<evidence type="ECO:0000313" key="4">
    <source>
        <dbReference type="Proteomes" id="UP000289794"/>
    </source>
</evidence>
<name>A0A4P6M0L7_9FIRM</name>
<gene>
    <name evidence="2" type="ORF">PMF13cell1_01004</name>
    <name evidence="3" type="ORF">PMF13cell1_02500</name>
</gene>
<dbReference type="AlphaFoldDB" id="A0A4P6M0L7"/>